<dbReference type="AlphaFoldDB" id="A0A840NE71"/>
<organism evidence="2 3">
    <name type="scientific">Saccharopolyspora gloriosae</name>
    <dbReference type="NCBI Taxonomy" id="455344"/>
    <lineage>
        <taxon>Bacteria</taxon>
        <taxon>Bacillati</taxon>
        <taxon>Actinomycetota</taxon>
        <taxon>Actinomycetes</taxon>
        <taxon>Pseudonocardiales</taxon>
        <taxon>Pseudonocardiaceae</taxon>
        <taxon>Saccharopolyspora</taxon>
    </lineage>
</organism>
<comment type="caution">
    <text evidence="2">The sequence shown here is derived from an EMBL/GenBank/DDBJ whole genome shotgun (WGS) entry which is preliminary data.</text>
</comment>
<evidence type="ECO:0000313" key="2">
    <source>
        <dbReference type="EMBL" id="MBB5070646.1"/>
    </source>
</evidence>
<evidence type="ECO:0000259" key="1">
    <source>
        <dbReference type="SMART" id="SM00960"/>
    </source>
</evidence>
<dbReference type="Pfam" id="PF03259">
    <property type="entry name" value="Robl_LC7"/>
    <property type="match status" value="1"/>
</dbReference>
<dbReference type="RefSeq" id="WP_184480394.1">
    <property type="nucleotide sequence ID" value="NZ_JACHIV010000001.1"/>
</dbReference>
<dbReference type="InterPro" id="IPR004942">
    <property type="entry name" value="Roadblock/LAMTOR2_dom"/>
</dbReference>
<accession>A0A840NE71</accession>
<proteinExistence type="predicted"/>
<dbReference type="SUPFAM" id="SSF103196">
    <property type="entry name" value="Roadblock/LC7 domain"/>
    <property type="match status" value="1"/>
</dbReference>
<dbReference type="SMART" id="SM00960">
    <property type="entry name" value="Robl_LC7"/>
    <property type="match status" value="1"/>
</dbReference>
<sequence>MTETAPTAPKPDRSWVLDDLVEHSGIRAAIAVSGDGMLLVKNNGLDQADAERWAAVSSPLQACARHGMEPLGYPTSGFEQVLVQHAQGYQLLQPFGEESYLVLVTDADADLGVASTEMQVTAKRLGQEMGTAARTAARRPT</sequence>
<feature type="domain" description="Roadblock/LAMTOR2" evidence="1">
    <location>
        <begin position="14"/>
        <end position="105"/>
    </location>
</feature>
<evidence type="ECO:0000313" key="3">
    <source>
        <dbReference type="Proteomes" id="UP000580474"/>
    </source>
</evidence>
<dbReference type="PANTHER" id="PTHR36222">
    <property type="entry name" value="SERINE PROTEASE INHIBITOR RV3364C"/>
    <property type="match status" value="1"/>
</dbReference>
<gene>
    <name evidence="2" type="ORF">BJ969_003734</name>
</gene>
<reference evidence="2 3" key="1">
    <citation type="submission" date="2020-08" db="EMBL/GenBank/DDBJ databases">
        <title>Sequencing the genomes of 1000 actinobacteria strains.</title>
        <authorList>
            <person name="Klenk H.-P."/>
        </authorList>
    </citation>
    <scope>NUCLEOTIDE SEQUENCE [LARGE SCALE GENOMIC DNA]</scope>
    <source>
        <strain evidence="2 3">DSM 45582</strain>
    </source>
</reference>
<keyword evidence="3" id="KW-1185">Reference proteome</keyword>
<dbReference type="InterPro" id="IPR053141">
    <property type="entry name" value="Mycobact_SerProt_Inhib_Rv3364c"/>
</dbReference>
<dbReference type="EMBL" id="JACHIV010000001">
    <property type="protein sequence ID" value="MBB5070646.1"/>
    <property type="molecule type" value="Genomic_DNA"/>
</dbReference>
<dbReference type="Gene3D" id="3.30.450.30">
    <property type="entry name" value="Dynein light chain 2a, cytoplasmic"/>
    <property type="match status" value="1"/>
</dbReference>
<dbReference type="PANTHER" id="PTHR36222:SF1">
    <property type="entry name" value="SERINE PROTEASE INHIBITOR RV3364C"/>
    <property type="match status" value="1"/>
</dbReference>
<name>A0A840NE71_9PSEU</name>
<protein>
    <submittedName>
        <fullName evidence="2">Putative regulator of Ras-like GTPase activity (Roadblock/LC7/MglB family)</fullName>
    </submittedName>
</protein>
<dbReference type="Proteomes" id="UP000580474">
    <property type="component" value="Unassembled WGS sequence"/>
</dbReference>